<evidence type="ECO:0008006" key="6">
    <source>
        <dbReference type="Google" id="ProtNLM"/>
    </source>
</evidence>
<feature type="signal peptide" evidence="3">
    <location>
        <begin position="1"/>
        <end position="17"/>
    </location>
</feature>
<dbReference type="PANTHER" id="PTHR24320:SF152">
    <property type="entry name" value="SHORT-CHAIN DEHYDROGENASE_REDUCTASE FAMILY PROTEIN"/>
    <property type="match status" value="1"/>
</dbReference>
<name>A0A6A6CPZ0_ZASCE</name>
<dbReference type="Proteomes" id="UP000799537">
    <property type="component" value="Unassembled WGS sequence"/>
</dbReference>
<evidence type="ECO:0000256" key="1">
    <source>
        <dbReference type="ARBA" id="ARBA00006484"/>
    </source>
</evidence>
<dbReference type="PANTHER" id="PTHR24320">
    <property type="entry name" value="RETINOL DEHYDROGENASE"/>
    <property type="match status" value="1"/>
</dbReference>
<evidence type="ECO:0000256" key="2">
    <source>
        <dbReference type="ARBA" id="ARBA00023002"/>
    </source>
</evidence>
<keyword evidence="2" id="KW-0560">Oxidoreductase</keyword>
<reference evidence="4" key="1">
    <citation type="journal article" date="2020" name="Stud. Mycol.">
        <title>101 Dothideomycetes genomes: a test case for predicting lifestyles and emergence of pathogens.</title>
        <authorList>
            <person name="Haridas S."/>
            <person name="Albert R."/>
            <person name="Binder M."/>
            <person name="Bloem J."/>
            <person name="Labutti K."/>
            <person name="Salamov A."/>
            <person name="Andreopoulos B."/>
            <person name="Baker S."/>
            <person name="Barry K."/>
            <person name="Bills G."/>
            <person name="Bluhm B."/>
            <person name="Cannon C."/>
            <person name="Castanera R."/>
            <person name="Culley D."/>
            <person name="Daum C."/>
            <person name="Ezra D."/>
            <person name="Gonzalez J."/>
            <person name="Henrissat B."/>
            <person name="Kuo A."/>
            <person name="Liang C."/>
            <person name="Lipzen A."/>
            <person name="Lutzoni F."/>
            <person name="Magnuson J."/>
            <person name="Mondo S."/>
            <person name="Nolan M."/>
            <person name="Ohm R."/>
            <person name="Pangilinan J."/>
            <person name="Park H.-J."/>
            <person name="Ramirez L."/>
            <person name="Alfaro M."/>
            <person name="Sun H."/>
            <person name="Tritt A."/>
            <person name="Yoshinaga Y."/>
            <person name="Zwiers L.-H."/>
            <person name="Turgeon B."/>
            <person name="Goodwin S."/>
            <person name="Spatafora J."/>
            <person name="Crous P."/>
            <person name="Grigoriev I."/>
        </authorList>
    </citation>
    <scope>NUCLEOTIDE SEQUENCE</scope>
    <source>
        <strain evidence="4">ATCC 36951</strain>
    </source>
</reference>
<dbReference type="SUPFAM" id="SSF51735">
    <property type="entry name" value="NAD(P)-binding Rossmann-fold domains"/>
    <property type="match status" value="1"/>
</dbReference>
<keyword evidence="3" id="KW-0732">Signal</keyword>
<dbReference type="GeneID" id="54565755"/>
<dbReference type="AlphaFoldDB" id="A0A6A6CPZ0"/>
<feature type="chain" id="PRO_5025633239" description="Ketoreductase (KR) domain-containing protein" evidence="3">
    <location>
        <begin position="18"/>
        <end position="568"/>
    </location>
</feature>
<organism evidence="4 5">
    <name type="scientific">Zasmidium cellare ATCC 36951</name>
    <dbReference type="NCBI Taxonomy" id="1080233"/>
    <lineage>
        <taxon>Eukaryota</taxon>
        <taxon>Fungi</taxon>
        <taxon>Dikarya</taxon>
        <taxon>Ascomycota</taxon>
        <taxon>Pezizomycotina</taxon>
        <taxon>Dothideomycetes</taxon>
        <taxon>Dothideomycetidae</taxon>
        <taxon>Mycosphaerellales</taxon>
        <taxon>Mycosphaerellaceae</taxon>
        <taxon>Zasmidium</taxon>
    </lineage>
</organism>
<dbReference type="Gene3D" id="3.40.50.720">
    <property type="entry name" value="NAD(P)-binding Rossmann-like Domain"/>
    <property type="match status" value="1"/>
</dbReference>
<dbReference type="RefSeq" id="XP_033668781.1">
    <property type="nucleotide sequence ID" value="XM_033812483.1"/>
</dbReference>
<keyword evidence="5" id="KW-1185">Reference proteome</keyword>
<protein>
    <recommendedName>
        <fullName evidence="6">Ketoreductase (KR) domain-containing protein</fullName>
    </recommendedName>
</protein>
<dbReference type="GO" id="GO:0016491">
    <property type="term" value="F:oxidoreductase activity"/>
    <property type="evidence" value="ECO:0007669"/>
    <property type="project" value="UniProtKB-KW"/>
</dbReference>
<evidence type="ECO:0000313" key="4">
    <source>
        <dbReference type="EMBL" id="KAF2167892.1"/>
    </source>
</evidence>
<sequence length="568" mass="62847">MHTPILSPFLLVTAVLAIPAPLPTAEDPPPCAENTTTSCCVTSGGCDSLNILGGSCLLDGVSLLSILNNNCPAGNTFCCQNTQSGEININLGCTPVYSCLSCDDEALAGDVTFASISSNIHQSMASFISDSSHRIPNPAASISGSRRNQPWMLAPISEDGEPYSPTNRGKAPRVTFVDLPIRRRRNGTDGDDGQVEGEYDAKYRPTQYVWYLWDPVCAFTLHLFGRSTAASRIDRSAKMTGKNVLITGCGGDGILGMEMAKAMAEAGATVWLACPTEEEGQLAKKEIMDYLSPTNQLEKAFVDKPSTGNLLQDLRRDSTAEALKHPKSKINPMVLDLTSDESIRKFCDEDVPCYIDVVVHHANITAHRRQDRFGSMYLTNVLGPFTLSCRLEKMLSPGARVIFANSFIHYFGSLAEGRTQIQNLGEDSCPTWLLIKIVLWSWWWNPLADTARAIFWLPLKTTLFTLSRLLPGPANGIGRLENFRAYATMKQMQLAMVTLLAERWNDNPINDMFAPEYAPPPRKPIHMQAPLTIRNKKFLVHAYNTGVPKEWFLKNMRERPTPFFYEPA</sequence>
<evidence type="ECO:0000313" key="5">
    <source>
        <dbReference type="Proteomes" id="UP000799537"/>
    </source>
</evidence>
<comment type="similarity">
    <text evidence="1">Belongs to the short-chain dehydrogenases/reductases (SDR) family.</text>
</comment>
<evidence type="ECO:0000256" key="3">
    <source>
        <dbReference type="SAM" id="SignalP"/>
    </source>
</evidence>
<proteinExistence type="inferred from homology"/>
<accession>A0A6A6CPZ0</accession>
<gene>
    <name evidence="4" type="ORF">M409DRAFT_53842</name>
</gene>
<dbReference type="EMBL" id="ML993592">
    <property type="protein sequence ID" value="KAF2167892.1"/>
    <property type="molecule type" value="Genomic_DNA"/>
</dbReference>
<dbReference type="InterPro" id="IPR036291">
    <property type="entry name" value="NAD(P)-bd_dom_sf"/>
</dbReference>